<sequence>MNARPWLSLIAAISGTATAGCRVASWRFPSRPDQVGRARRLVRRKLAAWGHSAQSEIAELLVSELVSNAMEHAYGPVGVSLTEEEGLLRVEVEDCDPELPQVRLSRRHDERGRGLQLVDMLACCWGGDHTPRGKVVWFELPAPVPEPAPEGPDGAGSAKHTERGHSWGLAAMSAKPF</sequence>
<dbReference type="Gene3D" id="3.30.565.10">
    <property type="entry name" value="Histidine kinase-like ATPase, C-terminal domain"/>
    <property type="match status" value="1"/>
</dbReference>
<comment type="caution">
    <text evidence="3">The sequence shown here is derived from an EMBL/GenBank/DDBJ whole genome shotgun (WGS) entry which is preliminary data.</text>
</comment>
<keyword evidence="1" id="KW-0723">Serine/threonine-protein kinase</keyword>
<organism evidence="3 4">
    <name type="scientific">Nonomuraea montanisoli</name>
    <dbReference type="NCBI Taxonomy" id="2741721"/>
    <lineage>
        <taxon>Bacteria</taxon>
        <taxon>Bacillati</taxon>
        <taxon>Actinomycetota</taxon>
        <taxon>Actinomycetes</taxon>
        <taxon>Streptosporangiales</taxon>
        <taxon>Streptosporangiaceae</taxon>
        <taxon>Nonomuraea</taxon>
    </lineage>
</organism>
<evidence type="ECO:0000256" key="1">
    <source>
        <dbReference type="ARBA" id="ARBA00022527"/>
    </source>
</evidence>
<keyword evidence="3" id="KW-0547">Nucleotide-binding</keyword>
<reference evidence="3 4" key="1">
    <citation type="submission" date="2020-06" db="EMBL/GenBank/DDBJ databases">
        <title>Nonomuraea sp. SMC257, a novel actinomycete isolated from soil.</title>
        <authorList>
            <person name="Chanama M."/>
        </authorList>
    </citation>
    <scope>NUCLEOTIDE SEQUENCE [LARGE SCALE GENOMIC DNA]</scope>
    <source>
        <strain evidence="3 4">SMC257</strain>
    </source>
</reference>
<keyword evidence="1" id="KW-0808">Transferase</keyword>
<dbReference type="GO" id="GO:0005524">
    <property type="term" value="F:ATP binding"/>
    <property type="evidence" value="ECO:0007669"/>
    <property type="project" value="UniProtKB-KW"/>
</dbReference>
<protein>
    <submittedName>
        <fullName evidence="3">ATP-binding protein</fullName>
    </submittedName>
</protein>
<dbReference type="PANTHER" id="PTHR35526:SF3">
    <property type="entry name" value="ANTI-SIGMA-F FACTOR RSBW"/>
    <property type="match status" value="1"/>
</dbReference>
<keyword evidence="3" id="KW-0067">ATP-binding</keyword>
<dbReference type="PROSITE" id="PS51257">
    <property type="entry name" value="PROKAR_LIPOPROTEIN"/>
    <property type="match status" value="1"/>
</dbReference>
<dbReference type="InterPro" id="IPR036890">
    <property type="entry name" value="HATPase_C_sf"/>
</dbReference>
<dbReference type="GO" id="GO:0004674">
    <property type="term" value="F:protein serine/threonine kinase activity"/>
    <property type="evidence" value="ECO:0007669"/>
    <property type="project" value="UniProtKB-KW"/>
</dbReference>
<dbReference type="EMBL" id="JABWGN010000011">
    <property type="protein sequence ID" value="NUW35437.1"/>
    <property type="molecule type" value="Genomic_DNA"/>
</dbReference>
<name>A0A7Y6IBZ5_9ACTN</name>
<dbReference type="InterPro" id="IPR003594">
    <property type="entry name" value="HATPase_dom"/>
</dbReference>
<accession>A0A7Y6IBZ5</accession>
<gene>
    <name evidence="3" type="ORF">HTZ77_28990</name>
</gene>
<dbReference type="SUPFAM" id="SSF55874">
    <property type="entry name" value="ATPase domain of HSP90 chaperone/DNA topoisomerase II/histidine kinase"/>
    <property type="match status" value="1"/>
</dbReference>
<dbReference type="InterPro" id="IPR050267">
    <property type="entry name" value="Anti-sigma-factor_SerPK"/>
</dbReference>
<dbReference type="Pfam" id="PF13581">
    <property type="entry name" value="HATPase_c_2"/>
    <property type="match status" value="1"/>
</dbReference>
<evidence type="ECO:0000313" key="3">
    <source>
        <dbReference type="EMBL" id="NUW35437.1"/>
    </source>
</evidence>
<dbReference type="PANTHER" id="PTHR35526">
    <property type="entry name" value="ANTI-SIGMA-F FACTOR RSBW-RELATED"/>
    <property type="match status" value="1"/>
</dbReference>
<dbReference type="CDD" id="cd16936">
    <property type="entry name" value="HATPase_RsbW-like"/>
    <property type="match status" value="1"/>
</dbReference>
<feature type="domain" description="Histidine kinase/HSP90-like ATPase" evidence="2">
    <location>
        <begin position="28"/>
        <end position="138"/>
    </location>
</feature>
<keyword evidence="1" id="KW-0418">Kinase</keyword>
<keyword evidence="4" id="KW-1185">Reference proteome</keyword>
<evidence type="ECO:0000259" key="2">
    <source>
        <dbReference type="Pfam" id="PF13581"/>
    </source>
</evidence>
<dbReference type="Proteomes" id="UP000586042">
    <property type="component" value="Unassembled WGS sequence"/>
</dbReference>
<evidence type="ECO:0000313" key="4">
    <source>
        <dbReference type="Proteomes" id="UP000586042"/>
    </source>
</evidence>
<dbReference type="RefSeq" id="WP_175592862.1">
    <property type="nucleotide sequence ID" value="NZ_JABWGN010000011.1"/>
</dbReference>
<dbReference type="AlphaFoldDB" id="A0A7Y6IBZ5"/>
<proteinExistence type="predicted"/>